<feature type="compositionally biased region" description="Pro residues" evidence="1">
    <location>
        <begin position="509"/>
        <end position="520"/>
    </location>
</feature>
<evidence type="ECO:0000313" key="4">
    <source>
        <dbReference type="Proteomes" id="UP001139516"/>
    </source>
</evidence>
<evidence type="ECO:0000256" key="1">
    <source>
        <dbReference type="SAM" id="MobiDB-lite"/>
    </source>
</evidence>
<dbReference type="EMBL" id="JALPRX010000012">
    <property type="protein sequence ID" value="MCK8783513.1"/>
    <property type="molecule type" value="Genomic_DNA"/>
</dbReference>
<evidence type="ECO:0000313" key="3">
    <source>
        <dbReference type="EMBL" id="MCK8783513.1"/>
    </source>
</evidence>
<feature type="region of interest" description="Disordered" evidence="1">
    <location>
        <begin position="488"/>
        <end position="654"/>
    </location>
</feature>
<name>A0A9X1Y4X7_9PROT</name>
<feature type="compositionally biased region" description="Pro residues" evidence="1">
    <location>
        <begin position="641"/>
        <end position="654"/>
    </location>
</feature>
<proteinExistence type="predicted"/>
<comment type="caution">
    <text evidence="3">The sequence shown here is derived from an EMBL/GenBank/DDBJ whole genome shotgun (WGS) entry which is preliminary data.</text>
</comment>
<keyword evidence="4" id="KW-1185">Reference proteome</keyword>
<feature type="region of interest" description="Disordered" evidence="1">
    <location>
        <begin position="123"/>
        <end position="170"/>
    </location>
</feature>
<reference evidence="3" key="1">
    <citation type="submission" date="2022-04" db="EMBL/GenBank/DDBJ databases">
        <title>Roseomonas acroporae sp. nov., isolated from coral Acropora digitifera.</title>
        <authorList>
            <person name="Sun H."/>
        </authorList>
    </citation>
    <scope>NUCLEOTIDE SEQUENCE</scope>
    <source>
        <strain evidence="3">NAR14</strain>
    </source>
</reference>
<feature type="compositionally biased region" description="Low complexity" evidence="1">
    <location>
        <begin position="590"/>
        <end position="607"/>
    </location>
</feature>
<accession>A0A9X1Y4X7</accession>
<evidence type="ECO:0000256" key="2">
    <source>
        <dbReference type="SAM" id="SignalP"/>
    </source>
</evidence>
<protein>
    <submittedName>
        <fullName evidence="3">Uncharacterized protein</fullName>
    </submittedName>
</protein>
<dbReference type="RefSeq" id="WP_248665639.1">
    <property type="nucleotide sequence ID" value="NZ_JALPRX010000012.1"/>
</dbReference>
<keyword evidence="2" id="KW-0732">Signal</keyword>
<gene>
    <name evidence="3" type="ORF">M0638_03840</name>
</gene>
<dbReference type="Proteomes" id="UP001139516">
    <property type="component" value="Unassembled WGS sequence"/>
</dbReference>
<feature type="compositionally biased region" description="Pro residues" evidence="1">
    <location>
        <begin position="491"/>
        <end position="501"/>
    </location>
</feature>
<organism evidence="3 4">
    <name type="scientific">Roseomonas acroporae</name>
    <dbReference type="NCBI Taxonomy" id="2937791"/>
    <lineage>
        <taxon>Bacteria</taxon>
        <taxon>Pseudomonadati</taxon>
        <taxon>Pseudomonadota</taxon>
        <taxon>Alphaproteobacteria</taxon>
        <taxon>Acetobacterales</taxon>
        <taxon>Roseomonadaceae</taxon>
        <taxon>Roseomonas</taxon>
    </lineage>
</organism>
<feature type="compositionally biased region" description="Pro residues" evidence="1">
    <location>
        <begin position="580"/>
        <end position="589"/>
    </location>
</feature>
<dbReference type="AlphaFoldDB" id="A0A9X1Y4X7"/>
<feature type="compositionally biased region" description="Pro residues" evidence="1">
    <location>
        <begin position="160"/>
        <end position="170"/>
    </location>
</feature>
<sequence length="654" mass="63848">MRSIAVAATAGLVATGIAYAALAQQANQQLDAAIARLRDALGPDARIEYRTVQAGPTGPVRLAEVRILRNNGVLTIGELELTDPRPDGVGGAVARNLRLSRLDRPGAVTAARVTLGGLTILPAGSPGGTTGGAPRGAPGGVPGGAPGGTLPGKPGLAPAAPAPAAPTPAPLPVTLGSGRVEGFLMDIPETRIAAEQADIADFRPGAVTRVALRAFALGTPQDRTTREIRVARAEAEATDLAATVAALIAGSATRVPDGRQSVVLEGVEVDGVGGPLGRAASARASLDGREGGPRAASLSLQGVQAEGQGDLAGPLRSLGYERVVGNLSLEVSHDGTPGGGAGLRLGLGGDGIGQLALSLALVGVPGHGGPEALNQLLGARLVSARLGYQDASLVPRVLRQQAQEQGIPEAQLREGVVQMIEGELATPGPTPPALAALRDALVRFVRAPGAIEIVASPPQPLPVASLGQITGAGPARAVEALRLVATTRPPGAGPVPPPAPIPDAAVPLPQSPARPAPGLPNPGLSTPGLPNPGLPGPGGKPGMAAPPAPQGPQAVAPQPVMPPGAVPAMPGGKPTATAPMAPPAAPPASPSAAAPPAGLPGKPGARVAPPPAPVPQAAAPNPAGGGKPPPLGASPGTAPAAPLPGGKPAPLPAR</sequence>
<feature type="compositionally biased region" description="Low complexity" evidence="1">
    <location>
        <begin position="566"/>
        <end position="579"/>
    </location>
</feature>
<feature type="compositionally biased region" description="Gly residues" evidence="1">
    <location>
        <begin position="125"/>
        <end position="150"/>
    </location>
</feature>
<feature type="chain" id="PRO_5040957357" evidence="2">
    <location>
        <begin position="21"/>
        <end position="654"/>
    </location>
</feature>
<feature type="signal peptide" evidence="2">
    <location>
        <begin position="1"/>
        <end position="20"/>
    </location>
</feature>